<keyword evidence="3" id="KW-1185">Reference proteome</keyword>
<organism evidence="2 3">
    <name type="scientific">Pontibacter lucknowensis</name>
    <dbReference type="NCBI Taxonomy" id="1077936"/>
    <lineage>
        <taxon>Bacteria</taxon>
        <taxon>Pseudomonadati</taxon>
        <taxon>Bacteroidota</taxon>
        <taxon>Cytophagia</taxon>
        <taxon>Cytophagales</taxon>
        <taxon>Hymenobacteraceae</taxon>
        <taxon>Pontibacter</taxon>
    </lineage>
</organism>
<dbReference type="Proteomes" id="UP000185924">
    <property type="component" value="Unassembled WGS sequence"/>
</dbReference>
<dbReference type="RefSeq" id="WP_076421300.1">
    <property type="nucleotide sequence ID" value="NZ_FTNM01000001.1"/>
</dbReference>
<dbReference type="OrthoDB" id="851986at2"/>
<sequence length="206" mass="23353">MNRRLWLIVILTCLLTVLLTNLPFLPGPAILNYPAQLFFSLGMLAGILGFLLIPIGLVWTVWTFIKHPEPRLFKAFAILCWALPATALVSTTWLANHTRDISRNLAMTNASVLIEQVEKHYHEQGAYPETLEELTIPQPSSWVIGIPAYDYSKTDHAYTLSFTQNVILGFNFEVVVYDPSGSHKAEGELTTLYDTGLDNWKYYVYD</sequence>
<keyword evidence="1" id="KW-0472">Membrane</keyword>
<dbReference type="AlphaFoldDB" id="A0A1N6UM79"/>
<gene>
    <name evidence="2" type="ORF">SAMN05421545_0963</name>
</gene>
<keyword evidence="1" id="KW-1133">Transmembrane helix</keyword>
<feature type="transmembrane region" description="Helical" evidence="1">
    <location>
        <begin position="43"/>
        <end position="65"/>
    </location>
</feature>
<reference evidence="3" key="1">
    <citation type="submission" date="2017-01" db="EMBL/GenBank/DDBJ databases">
        <authorList>
            <person name="Varghese N."/>
            <person name="Submissions S."/>
        </authorList>
    </citation>
    <scope>NUCLEOTIDE SEQUENCE [LARGE SCALE GENOMIC DNA]</scope>
    <source>
        <strain evidence="3">DM9</strain>
    </source>
</reference>
<accession>A0A1N6UM79</accession>
<name>A0A1N6UM79_9BACT</name>
<proteinExistence type="predicted"/>
<evidence type="ECO:0000256" key="1">
    <source>
        <dbReference type="SAM" id="Phobius"/>
    </source>
</evidence>
<evidence type="ECO:0000313" key="3">
    <source>
        <dbReference type="Proteomes" id="UP000185924"/>
    </source>
</evidence>
<evidence type="ECO:0000313" key="2">
    <source>
        <dbReference type="EMBL" id="SIQ66713.1"/>
    </source>
</evidence>
<protein>
    <submittedName>
        <fullName evidence="2">Uncharacterized protein</fullName>
    </submittedName>
</protein>
<feature type="transmembrane region" description="Helical" evidence="1">
    <location>
        <begin position="72"/>
        <end position="95"/>
    </location>
</feature>
<keyword evidence="1" id="KW-0812">Transmembrane</keyword>
<dbReference type="EMBL" id="FTNM01000001">
    <property type="protein sequence ID" value="SIQ66713.1"/>
    <property type="molecule type" value="Genomic_DNA"/>
</dbReference>